<dbReference type="CDD" id="cd03784">
    <property type="entry name" value="GT1_Gtf-like"/>
    <property type="match status" value="1"/>
</dbReference>
<proteinExistence type="predicted"/>
<dbReference type="Pfam" id="PF03033">
    <property type="entry name" value="Glyco_transf_28"/>
    <property type="match status" value="1"/>
</dbReference>
<dbReference type="PANTHER" id="PTHR48050">
    <property type="entry name" value="STEROL 3-BETA-GLUCOSYLTRANSFERASE"/>
    <property type="match status" value="1"/>
</dbReference>
<dbReference type="EMBL" id="FUFA01000005">
    <property type="protein sequence ID" value="SPM36532.1"/>
    <property type="molecule type" value="Genomic_DNA"/>
</dbReference>
<dbReference type="FunFam" id="3.40.50.2000:FF:000009">
    <property type="entry name" value="Sterol 3-beta-glucosyltransferase UGT80A2"/>
    <property type="match status" value="1"/>
</dbReference>
<dbReference type="PANTHER" id="PTHR48050:SF13">
    <property type="entry name" value="STEROL 3-BETA-GLUCOSYLTRANSFERASE UGT80A2"/>
    <property type="match status" value="1"/>
</dbReference>
<dbReference type="AlphaFoldDB" id="A0A2U3NYG8"/>
<dbReference type="GO" id="GO:0005975">
    <property type="term" value="P:carbohydrate metabolic process"/>
    <property type="evidence" value="ECO:0007669"/>
    <property type="project" value="InterPro"/>
</dbReference>
<dbReference type="STRING" id="1841860.GCA_900157375_04376"/>
<keyword evidence="4" id="KW-1185">Reference proteome</keyword>
<dbReference type="InterPro" id="IPR050426">
    <property type="entry name" value="Glycosyltransferase_28"/>
</dbReference>
<dbReference type="Proteomes" id="UP000240988">
    <property type="component" value="Unassembled WGS sequence"/>
</dbReference>
<dbReference type="RefSeq" id="WP_077089206.1">
    <property type="nucleotide sequence ID" value="NZ_LT721901.1"/>
</dbReference>
<dbReference type="Gene3D" id="3.40.50.2000">
    <property type="entry name" value="Glycogen Phosphorylase B"/>
    <property type="match status" value="2"/>
</dbReference>
<dbReference type="GO" id="GO:0016758">
    <property type="term" value="F:hexosyltransferase activity"/>
    <property type="evidence" value="ECO:0007669"/>
    <property type="project" value="InterPro"/>
</dbReference>
<dbReference type="GO" id="GO:0008194">
    <property type="term" value="F:UDP-glycosyltransferase activity"/>
    <property type="evidence" value="ECO:0007669"/>
    <property type="project" value="InterPro"/>
</dbReference>
<gene>
    <name evidence="3" type="ORF">MRAB57_4373</name>
</gene>
<evidence type="ECO:0000313" key="4">
    <source>
        <dbReference type="Proteomes" id="UP000240988"/>
    </source>
</evidence>
<dbReference type="InterPro" id="IPR004276">
    <property type="entry name" value="GlycoTrans_28_N"/>
</dbReference>
<sequence length="396" mass="41485">MKVVLAGYGSRGDVEPVTTVARELLGRGHDVQIAVAPNMIPFVESAGVAAVAYGPDTWDQMDSAAGLVGNYAANIDDPVVALNEMIQNVNHVKAAKTATLTTLAEGADMLVAGFNEQGLAANVAEYHDIPLAALHFFPRRVWSSWQMYAQLTKQTDAAQRAALNLPKASALPAPLEIQAYDELCLPGPAAEWVDADGRHPFVGALTLELQSGADDEVLAWIADATPPIYFGFGSTPIASPAETVAVISAACARLGERALICSGPNDFSAAPRFDHTMVVSEVSHAAAFPVCRAVAHHGGAGVTAAALRAGVPNLILWFWLDQPMWADGVARLEAGAGRAFSESTLDSLTDDLRRVLTPECAARAREVAAQMTKPADSVTRAIDLLEAAAGVGSPSA</sequence>
<dbReference type="InterPro" id="IPR002213">
    <property type="entry name" value="UDP_glucos_trans"/>
</dbReference>
<evidence type="ECO:0000259" key="1">
    <source>
        <dbReference type="Pfam" id="PF03033"/>
    </source>
</evidence>
<dbReference type="GO" id="GO:0033072">
    <property type="term" value="P:vancomycin biosynthetic process"/>
    <property type="evidence" value="ECO:0007669"/>
    <property type="project" value="UniProtKB-ARBA"/>
</dbReference>
<dbReference type="InterPro" id="IPR010610">
    <property type="entry name" value="EryCIII-like_C"/>
</dbReference>
<evidence type="ECO:0000313" key="3">
    <source>
        <dbReference type="EMBL" id="SPM36532.1"/>
    </source>
</evidence>
<dbReference type="Pfam" id="PF06722">
    <property type="entry name" value="EryCIII-like_C"/>
    <property type="match status" value="1"/>
</dbReference>
<reference evidence="3 4" key="1">
    <citation type="submission" date="2017-01" db="EMBL/GenBank/DDBJ databases">
        <authorList>
            <consortium name="Urmite Genomes"/>
        </authorList>
    </citation>
    <scope>NUCLEOTIDE SEQUENCE [LARGE SCALE GENOMIC DNA]</scope>
    <source>
        <strain evidence="3 4">AB57</strain>
    </source>
</reference>
<evidence type="ECO:0000259" key="2">
    <source>
        <dbReference type="Pfam" id="PF06722"/>
    </source>
</evidence>
<name>A0A2U3NYG8_9MYCO</name>
<feature type="domain" description="Glycosyltransferase family 28 N-terminal" evidence="1">
    <location>
        <begin position="3"/>
        <end position="100"/>
    </location>
</feature>
<accession>A0A2U3NYG8</accession>
<dbReference type="SUPFAM" id="SSF53756">
    <property type="entry name" value="UDP-Glycosyltransferase/glycogen phosphorylase"/>
    <property type="match status" value="1"/>
</dbReference>
<organism evidence="3 4">
    <name type="scientific">Mycobacterium rhizamassiliense</name>
    <dbReference type="NCBI Taxonomy" id="1841860"/>
    <lineage>
        <taxon>Bacteria</taxon>
        <taxon>Bacillati</taxon>
        <taxon>Actinomycetota</taxon>
        <taxon>Actinomycetes</taxon>
        <taxon>Mycobacteriales</taxon>
        <taxon>Mycobacteriaceae</taxon>
        <taxon>Mycobacterium</taxon>
    </lineage>
</organism>
<keyword evidence="3" id="KW-0808">Transferase</keyword>
<feature type="domain" description="Erythromycin biosynthesis protein CIII-like C-terminal" evidence="2">
    <location>
        <begin position="280"/>
        <end position="371"/>
    </location>
</feature>
<dbReference type="OrthoDB" id="3253247at2"/>
<protein>
    <submittedName>
        <fullName evidence="3">Glycosyl transferase</fullName>
    </submittedName>
</protein>